<name>A0A0E9TVH3_ANGAN</name>
<accession>A0A0E9TVH3</accession>
<reference evidence="1" key="1">
    <citation type="submission" date="2014-11" db="EMBL/GenBank/DDBJ databases">
        <authorList>
            <person name="Amaro Gonzalez C."/>
        </authorList>
    </citation>
    <scope>NUCLEOTIDE SEQUENCE</scope>
</reference>
<dbReference type="EMBL" id="GBXM01051120">
    <property type="protein sequence ID" value="JAH57457.1"/>
    <property type="molecule type" value="Transcribed_RNA"/>
</dbReference>
<evidence type="ECO:0000313" key="1">
    <source>
        <dbReference type="EMBL" id="JAH57457.1"/>
    </source>
</evidence>
<reference evidence="1" key="2">
    <citation type="journal article" date="2015" name="Fish Shellfish Immunol.">
        <title>Early steps in the European eel (Anguilla anguilla)-Vibrio vulnificus interaction in the gills: Role of the RtxA13 toxin.</title>
        <authorList>
            <person name="Callol A."/>
            <person name="Pajuelo D."/>
            <person name="Ebbesson L."/>
            <person name="Teles M."/>
            <person name="MacKenzie S."/>
            <person name="Amaro C."/>
        </authorList>
    </citation>
    <scope>NUCLEOTIDE SEQUENCE</scope>
</reference>
<sequence>MMLVGSKEFLWRETLVSPLLIYSFIKWLANYISCVITNC</sequence>
<protein>
    <submittedName>
        <fullName evidence="1">Uncharacterized protein</fullName>
    </submittedName>
</protein>
<organism evidence="1">
    <name type="scientific">Anguilla anguilla</name>
    <name type="common">European freshwater eel</name>
    <name type="synonym">Muraena anguilla</name>
    <dbReference type="NCBI Taxonomy" id="7936"/>
    <lineage>
        <taxon>Eukaryota</taxon>
        <taxon>Metazoa</taxon>
        <taxon>Chordata</taxon>
        <taxon>Craniata</taxon>
        <taxon>Vertebrata</taxon>
        <taxon>Euteleostomi</taxon>
        <taxon>Actinopterygii</taxon>
        <taxon>Neopterygii</taxon>
        <taxon>Teleostei</taxon>
        <taxon>Anguilliformes</taxon>
        <taxon>Anguillidae</taxon>
        <taxon>Anguilla</taxon>
    </lineage>
</organism>
<proteinExistence type="predicted"/>
<dbReference type="AlphaFoldDB" id="A0A0E9TVH3"/>